<accession>A0A7J6K6Q5</accession>
<evidence type="ECO:0000313" key="2">
    <source>
        <dbReference type="Proteomes" id="UP000557509"/>
    </source>
</evidence>
<dbReference type="AlphaFoldDB" id="A0A7J6K6Q5"/>
<keyword evidence="2" id="KW-1185">Reference proteome</keyword>
<protein>
    <submittedName>
        <fullName evidence="1">Uncharacterized protein</fullName>
    </submittedName>
</protein>
<evidence type="ECO:0000313" key="1">
    <source>
        <dbReference type="EMBL" id="KAF4642362.1"/>
    </source>
</evidence>
<reference evidence="1 2" key="1">
    <citation type="submission" date="2020-03" db="EMBL/GenBank/DDBJ databases">
        <title>Genome sequence of Toxoplasma gondii RH-88 strain.</title>
        <authorList>
            <person name="Lorenzi H.A."/>
            <person name="Venepally P."/>
            <person name="Rozenberg A."/>
            <person name="Sibley D."/>
        </authorList>
    </citation>
    <scope>NUCLEOTIDE SEQUENCE [LARGE SCALE GENOMIC DNA]</scope>
    <source>
        <strain evidence="1 2">RH-88</strain>
    </source>
</reference>
<sequence>MPHRRRVRSGTVMAEVRSERATCKGRQITEQTSRIFTDLTELAPVQNARGEWVLQKLGGNPSRGVHPFAKFACRYRSLVSCQVDKEL</sequence>
<dbReference type="EMBL" id="JAAUHK010000194">
    <property type="protein sequence ID" value="KAF4642362.1"/>
    <property type="molecule type" value="Genomic_DNA"/>
</dbReference>
<name>A0A7J6K6Q5_TOXGO</name>
<gene>
    <name evidence="1" type="ORF">TGRH88_081770</name>
</gene>
<organism evidence="1 2">
    <name type="scientific">Toxoplasma gondii</name>
    <dbReference type="NCBI Taxonomy" id="5811"/>
    <lineage>
        <taxon>Eukaryota</taxon>
        <taxon>Sar</taxon>
        <taxon>Alveolata</taxon>
        <taxon>Apicomplexa</taxon>
        <taxon>Conoidasida</taxon>
        <taxon>Coccidia</taxon>
        <taxon>Eucoccidiorida</taxon>
        <taxon>Eimeriorina</taxon>
        <taxon>Sarcocystidae</taxon>
        <taxon>Toxoplasma</taxon>
    </lineage>
</organism>
<proteinExistence type="predicted"/>
<comment type="caution">
    <text evidence="1">The sequence shown here is derived from an EMBL/GenBank/DDBJ whole genome shotgun (WGS) entry which is preliminary data.</text>
</comment>
<dbReference type="Proteomes" id="UP000557509">
    <property type="component" value="Unassembled WGS sequence"/>
</dbReference>